<gene>
    <name evidence="2" type="primary">20198607</name>
    <name evidence="1" type="ORF">HELRODRAFT_160143</name>
</gene>
<dbReference type="HOGENOM" id="CLU_107755_0_0_1"/>
<reference evidence="2" key="3">
    <citation type="submission" date="2015-06" db="UniProtKB">
        <authorList>
            <consortium name="EnsemblMetazoa"/>
        </authorList>
    </citation>
    <scope>IDENTIFICATION</scope>
</reference>
<dbReference type="InParanoid" id="T1EPV7"/>
<evidence type="ECO:0000313" key="1">
    <source>
        <dbReference type="EMBL" id="ESO06030.1"/>
    </source>
</evidence>
<dbReference type="CTD" id="20198607"/>
<reference evidence="1 3" key="2">
    <citation type="journal article" date="2013" name="Nature">
        <title>Insights into bilaterian evolution from three spiralian genomes.</title>
        <authorList>
            <person name="Simakov O."/>
            <person name="Marletaz F."/>
            <person name="Cho S.J."/>
            <person name="Edsinger-Gonzales E."/>
            <person name="Havlak P."/>
            <person name="Hellsten U."/>
            <person name="Kuo D.H."/>
            <person name="Larsson T."/>
            <person name="Lv J."/>
            <person name="Arendt D."/>
            <person name="Savage R."/>
            <person name="Osoegawa K."/>
            <person name="de Jong P."/>
            <person name="Grimwood J."/>
            <person name="Chapman J.A."/>
            <person name="Shapiro H."/>
            <person name="Aerts A."/>
            <person name="Otillar R.P."/>
            <person name="Terry A.Y."/>
            <person name="Boore J.L."/>
            <person name="Grigoriev I.V."/>
            <person name="Lindberg D.R."/>
            <person name="Seaver E.C."/>
            <person name="Weisblat D.A."/>
            <person name="Putnam N.H."/>
            <person name="Rokhsar D.S."/>
        </authorList>
    </citation>
    <scope>NUCLEOTIDE SEQUENCE</scope>
</reference>
<reference evidence="3" key="1">
    <citation type="submission" date="2012-12" db="EMBL/GenBank/DDBJ databases">
        <authorList>
            <person name="Hellsten U."/>
            <person name="Grimwood J."/>
            <person name="Chapman J.A."/>
            <person name="Shapiro H."/>
            <person name="Aerts A."/>
            <person name="Otillar R.P."/>
            <person name="Terry A.Y."/>
            <person name="Boore J.L."/>
            <person name="Simakov O."/>
            <person name="Marletaz F."/>
            <person name="Cho S.-J."/>
            <person name="Edsinger-Gonzales E."/>
            <person name="Havlak P."/>
            <person name="Kuo D.-H."/>
            <person name="Larsson T."/>
            <person name="Lv J."/>
            <person name="Arendt D."/>
            <person name="Savage R."/>
            <person name="Osoegawa K."/>
            <person name="de Jong P."/>
            <person name="Lindberg D.R."/>
            <person name="Seaver E.C."/>
            <person name="Weisblat D.A."/>
            <person name="Putnam N.H."/>
            <person name="Grigoriev I.V."/>
            <person name="Rokhsar D.S."/>
        </authorList>
    </citation>
    <scope>NUCLEOTIDE SEQUENCE</scope>
</reference>
<organism evidence="2 3">
    <name type="scientific">Helobdella robusta</name>
    <name type="common">Californian leech</name>
    <dbReference type="NCBI Taxonomy" id="6412"/>
    <lineage>
        <taxon>Eukaryota</taxon>
        <taxon>Metazoa</taxon>
        <taxon>Spiralia</taxon>
        <taxon>Lophotrochozoa</taxon>
        <taxon>Annelida</taxon>
        <taxon>Clitellata</taxon>
        <taxon>Hirudinea</taxon>
        <taxon>Rhynchobdellida</taxon>
        <taxon>Glossiphoniidae</taxon>
        <taxon>Helobdella</taxon>
    </lineage>
</organism>
<dbReference type="EnsemblMetazoa" id="HelroT160143">
    <property type="protein sequence ID" value="HelroP160143"/>
    <property type="gene ID" value="HelroG160143"/>
</dbReference>
<dbReference type="KEGG" id="hro:HELRODRAFT_160143"/>
<name>T1EPV7_HELRO</name>
<keyword evidence="3" id="KW-1185">Reference proteome</keyword>
<dbReference type="OrthoDB" id="6616164at2759"/>
<proteinExistence type="predicted"/>
<dbReference type="EMBL" id="AMQM01000516">
    <property type="status" value="NOT_ANNOTATED_CDS"/>
    <property type="molecule type" value="Genomic_DNA"/>
</dbReference>
<dbReference type="AlphaFoldDB" id="T1EPV7"/>
<dbReference type="Proteomes" id="UP000015101">
    <property type="component" value="Unassembled WGS sequence"/>
</dbReference>
<dbReference type="EMBL" id="KB096324">
    <property type="protein sequence ID" value="ESO06030.1"/>
    <property type="molecule type" value="Genomic_DNA"/>
</dbReference>
<accession>T1EPV7</accession>
<evidence type="ECO:0000313" key="2">
    <source>
        <dbReference type="EnsemblMetazoa" id="HelroP160143"/>
    </source>
</evidence>
<dbReference type="RefSeq" id="XP_009015398.1">
    <property type="nucleotide sequence ID" value="XM_009017150.1"/>
</dbReference>
<evidence type="ECO:0000313" key="3">
    <source>
        <dbReference type="Proteomes" id="UP000015101"/>
    </source>
</evidence>
<protein>
    <submittedName>
        <fullName evidence="1 2">Uncharacterized protein</fullName>
    </submittedName>
</protein>
<dbReference type="GeneID" id="20198607"/>
<sequence>MPRDQKFFCKYKCLQPGCRKIIRQDKWSLHCRKDHACKSLIPAGSNNDMRKSDDDIGDVVAKEYLPTEAAESNSNVCDLIQSNNSNLSAHSLVEKNIENKFNYCENLNLALDKNDAAQFYGRILKRPEITTCLALGVYQSNDYSYPVTDGRSFQKEWFECVMPDGSKCSVVWTTSGFNNWHNGLRDIICHEVSAEHREADIAKINWKRGLAVDVFIERNRKDII</sequence>